<dbReference type="InterPro" id="IPR051091">
    <property type="entry name" value="O-Glucosyltr/Glycosyltrsf_90"/>
</dbReference>
<keyword evidence="2" id="KW-0808">Transferase</keyword>
<dbReference type="InterPro" id="IPR006598">
    <property type="entry name" value="CAP10"/>
</dbReference>
<accession>A0A8S2N6I1</accession>
<proteinExistence type="inferred from homology"/>
<evidence type="ECO:0000256" key="2">
    <source>
        <dbReference type="ARBA" id="ARBA00022679"/>
    </source>
</evidence>
<evidence type="ECO:0000313" key="4">
    <source>
        <dbReference type="EMBL" id="CAF3991653.1"/>
    </source>
</evidence>
<comment type="similarity">
    <text evidence="1">Belongs to the glycosyltransferase 90 family.</text>
</comment>
<evidence type="ECO:0000313" key="5">
    <source>
        <dbReference type="Proteomes" id="UP000676336"/>
    </source>
</evidence>
<evidence type="ECO:0000256" key="1">
    <source>
        <dbReference type="ARBA" id="ARBA00010118"/>
    </source>
</evidence>
<dbReference type="EMBL" id="CAJOBI010004123">
    <property type="protein sequence ID" value="CAF3991653.1"/>
    <property type="molecule type" value="Genomic_DNA"/>
</dbReference>
<dbReference type="AlphaFoldDB" id="A0A8S2N6I1"/>
<dbReference type="PANTHER" id="PTHR12203">
    <property type="entry name" value="KDEL LYS-ASP-GLU-LEU CONTAINING - RELATED"/>
    <property type="match status" value="1"/>
</dbReference>
<organism evidence="4 5">
    <name type="scientific">Rotaria magnacalcarata</name>
    <dbReference type="NCBI Taxonomy" id="392030"/>
    <lineage>
        <taxon>Eukaryota</taxon>
        <taxon>Metazoa</taxon>
        <taxon>Spiralia</taxon>
        <taxon>Gnathifera</taxon>
        <taxon>Rotifera</taxon>
        <taxon>Eurotatoria</taxon>
        <taxon>Bdelloidea</taxon>
        <taxon>Philodinida</taxon>
        <taxon>Philodinidae</taxon>
        <taxon>Rotaria</taxon>
    </lineage>
</organism>
<dbReference type="PANTHER" id="PTHR12203:SF35">
    <property type="entry name" value="PROTEIN O-GLUCOSYLTRANSFERASE 1"/>
    <property type="match status" value="1"/>
</dbReference>
<reference evidence="4" key="1">
    <citation type="submission" date="2021-02" db="EMBL/GenBank/DDBJ databases">
        <authorList>
            <person name="Nowell W R."/>
        </authorList>
    </citation>
    <scope>NUCLEOTIDE SEQUENCE</scope>
</reference>
<protein>
    <recommendedName>
        <fullName evidence="3">Glycosyl transferase CAP10 domain-containing protein</fullName>
    </recommendedName>
</protein>
<feature type="non-terminal residue" evidence="4">
    <location>
        <position position="347"/>
    </location>
</feature>
<sequence>MKTSEHDQEKYLTVSYYSTTSMHSENSFKCYEQNSSSILKDFYRLDCSNPFLKQISLAKLNAKDDVCELFNDSIDGTESRTLYHRIKMDFQNFTEKITHNDILKMEDACPGCHHIQLIDGQLFIVQRKDAVFLKSPELDRVKHKVPVFGLTKTYSKIKRSLHPDGIVLIPCFTLWFFTAPYIGRWRNVVENLPKKADKIKWEDRIGKVVWRGARNGGRSWLTRIGEQRNNSLLDIEFMDWKPGNHSQIYTDNFKTIYQNCEYKYLLHQEGSTYSNRLKYLLLCGSPVIYANFYGWQEYWYHLLKHDYNVLEFKAKGNEILFKNITEEISKDDNKAKHIGRNGRNLVQ</sequence>
<dbReference type="Pfam" id="PF05686">
    <property type="entry name" value="Glyco_transf_90"/>
    <property type="match status" value="1"/>
</dbReference>
<dbReference type="Proteomes" id="UP000676336">
    <property type="component" value="Unassembled WGS sequence"/>
</dbReference>
<feature type="domain" description="Glycosyl transferase CAP10" evidence="3">
    <location>
        <begin position="123"/>
        <end position="347"/>
    </location>
</feature>
<dbReference type="SMART" id="SM00672">
    <property type="entry name" value="CAP10"/>
    <property type="match status" value="1"/>
</dbReference>
<name>A0A8S2N6I1_9BILA</name>
<dbReference type="GO" id="GO:0016740">
    <property type="term" value="F:transferase activity"/>
    <property type="evidence" value="ECO:0007669"/>
    <property type="project" value="UniProtKB-KW"/>
</dbReference>
<evidence type="ECO:0000259" key="3">
    <source>
        <dbReference type="SMART" id="SM00672"/>
    </source>
</evidence>
<gene>
    <name evidence="4" type="ORF">SMN809_LOCUS11433</name>
</gene>
<comment type="caution">
    <text evidence="4">The sequence shown here is derived from an EMBL/GenBank/DDBJ whole genome shotgun (WGS) entry which is preliminary data.</text>
</comment>